<keyword evidence="2" id="KW-1133">Transmembrane helix</keyword>
<dbReference type="AlphaFoldDB" id="A0A4R8ZI90"/>
<feature type="transmembrane region" description="Helical" evidence="2">
    <location>
        <begin position="30"/>
        <end position="55"/>
    </location>
</feature>
<feature type="compositionally biased region" description="Low complexity" evidence="1">
    <location>
        <begin position="294"/>
        <end position="305"/>
    </location>
</feature>
<evidence type="ECO:0000313" key="3">
    <source>
        <dbReference type="EMBL" id="TFD26639.1"/>
    </source>
</evidence>
<protein>
    <submittedName>
        <fullName evidence="3">Uncharacterized protein</fullName>
    </submittedName>
</protein>
<accession>A0A4R8ZI90</accession>
<evidence type="ECO:0000256" key="1">
    <source>
        <dbReference type="SAM" id="MobiDB-lite"/>
    </source>
</evidence>
<keyword evidence="4" id="KW-1185">Reference proteome</keyword>
<keyword evidence="2" id="KW-0812">Transmembrane</keyword>
<feature type="compositionally biased region" description="Gly residues" evidence="1">
    <location>
        <begin position="306"/>
        <end position="329"/>
    </location>
</feature>
<keyword evidence="2" id="KW-0472">Membrane</keyword>
<sequence>MKILGVAAKVRAFATTQTTKVRGISRTRKVILASTLAAALVVGGTFGGFAAVAAVQEAAHTSALTAHQDATLTLAAALKSDAQADTDLTAELAAAAGLDAQVLALVASTDGLVDEEARAALEAARVELTATATDIASVQGLDLATGAVIETVTVPKAPSFSSDATAESIRESTVAVEKLTSAAGVEQKGVTALSAHLAAATTAVTDTFPALVESVATAGQARLDAAPSAGAAERDALAAAIAAVLGDADSLASLTTYATAAAATSASHVAVEAQRAAEAAAAAQAAAEAAAKATAPRSYSGTGKSTSGGGVSSDGGTATDGGGAADGGAATGKSGGSYLTGDQPWYPIQIQPGGLPCQGTGGGQEVTYGSTLMPPVDNFNYTTYEIAGYGYGIHWTCDTGW</sequence>
<reference evidence="3 4" key="1">
    <citation type="submission" date="2019-03" db="EMBL/GenBank/DDBJ databases">
        <title>Genomics of glacier-inhabiting Cryobacterium strains.</title>
        <authorList>
            <person name="Liu Q."/>
            <person name="Xin Y.-H."/>
        </authorList>
    </citation>
    <scope>NUCLEOTIDE SEQUENCE [LARGE SCALE GENOMIC DNA]</scope>
    <source>
        <strain evidence="3 4">TMT1-1</strain>
    </source>
</reference>
<dbReference type="EMBL" id="SOGT01000008">
    <property type="protein sequence ID" value="TFD26639.1"/>
    <property type="molecule type" value="Genomic_DNA"/>
</dbReference>
<gene>
    <name evidence="3" type="ORF">E3T27_07660</name>
</gene>
<feature type="region of interest" description="Disordered" evidence="1">
    <location>
        <begin position="294"/>
        <end position="329"/>
    </location>
</feature>
<name>A0A4R8ZI90_9MICO</name>
<comment type="caution">
    <text evidence="3">The sequence shown here is derived from an EMBL/GenBank/DDBJ whole genome shotgun (WGS) entry which is preliminary data.</text>
</comment>
<proteinExistence type="predicted"/>
<evidence type="ECO:0000256" key="2">
    <source>
        <dbReference type="SAM" id="Phobius"/>
    </source>
</evidence>
<organism evidence="3 4">
    <name type="scientific">Cryobacterium lyxosi</name>
    <dbReference type="NCBI Taxonomy" id="1259228"/>
    <lineage>
        <taxon>Bacteria</taxon>
        <taxon>Bacillati</taxon>
        <taxon>Actinomycetota</taxon>
        <taxon>Actinomycetes</taxon>
        <taxon>Micrococcales</taxon>
        <taxon>Microbacteriaceae</taxon>
        <taxon>Cryobacterium</taxon>
    </lineage>
</organism>
<evidence type="ECO:0000313" key="4">
    <source>
        <dbReference type="Proteomes" id="UP000298424"/>
    </source>
</evidence>
<dbReference type="Proteomes" id="UP000298424">
    <property type="component" value="Unassembled WGS sequence"/>
</dbReference>